<evidence type="ECO:0000256" key="3">
    <source>
        <dbReference type="ARBA" id="ARBA00022723"/>
    </source>
</evidence>
<keyword evidence="3" id="KW-0479">Metal-binding</keyword>
<dbReference type="PROSITE" id="PS50941">
    <property type="entry name" value="CHIT_BIND_I_2"/>
    <property type="match status" value="3"/>
</dbReference>
<dbReference type="SUPFAM" id="SSF57016">
    <property type="entry name" value="Plant lectins/antimicrobial peptides"/>
    <property type="match status" value="4"/>
</dbReference>
<keyword evidence="10" id="KW-0472">Membrane</keyword>
<feature type="transmembrane region" description="Helical" evidence="10">
    <location>
        <begin position="252"/>
        <end position="276"/>
    </location>
</feature>
<comment type="caution">
    <text evidence="9">Lacks conserved residue(s) required for the propagation of feature annotation.</text>
</comment>
<keyword evidence="2 9" id="KW-0147">Chitin-binding</keyword>
<reference evidence="12 13" key="1">
    <citation type="submission" date="2024-07" db="EMBL/GenBank/DDBJ databases">
        <title>Section-level genome sequencing and comparative genomics of Aspergillus sections Usti and Cavernicolus.</title>
        <authorList>
            <consortium name="Lawrence Berkeley National Laboratory"/>
            <person name="Nybo J.L."/>
            <person name="Vesth T.C."/>
            <person name="Theobald S."/>
            <person name="Frisvad J.C."/>
            <person name="Larsen T.O."/>
            <person name="Kjaerboelling I."/>
            <person name="Rothschild-Mancinelli K."/>
            <person name="Lyhne E.K."/>
            <person name="Kogle M.E."/>
            <person name="Barry K."/>
            <person name="Clum A."/>
            <person name="Na H."/>
            <person name="Ledsgaard L."/>
            <person name="Lin J."/>
            <person name="Lipzen A."/>
            <person name="Kuo A."/>
            <person name="Riley R."/>
            <person name="Mondo S."/>
            <person name="Labutti K."/>
            <person name="Haridas S."/>
            <person name="Pangalinan J."/>
            <person name="Salamov A.A."/>
            <person name="Simmons B.A."/>
            <person name="Magnuson J.K."/>
            <person name="Chen J."/>
            <person name="Drula E."/>
            <person name="Henrissat B."/>
            <person name="Wiebenga A."/>
            <person name="Lubbers R.J."/>
            <person name="Gomes A.C."/>
            <person name="Macurrencykelacurrency M.R."/>
            <person name="Stajich J."/>
            <person name="Grigoriev I.V."/>
            <person name="Mortensen U.H."/>
            <person name="De Vries R.P."/>
            <person name="Baker S.E."/>
            <person name="Andersen M.R."/>
        </authorList>
    </citation>
    <scope>NUCLEOTIDE SEQUENCE [LARGE SCALE GENOMIC DNA]</scope>
    <source>
        <strain evidence="12 13">CBS 449.75</strain>
    </source>
</reference>
<keyword evidence="8" id="KW-0170">Cobalt</keyword>
<keyword evidence="4" id="KW-0732">Signal</keyword>
<keyword evidence="6" id="KW-0843">Virulence</keyword>
<sequence length="326" mass="32436">MPTSTDGNCGANSDTHATCLNSEFGDCCSEKGFCGSSSLYCGVGCQKEFGTCNDASDLSVSTTGTCGDRARKASDLNVTCLGSEWGDCCSGSGYCGGNATYCGEGCQGAFGNPENISLDGNCGANSAVFATCLGSSHGDCCSHDGFCGRNASTYCGAGCQPEYGHCDSATTPWGAISVDGNCGPNSGVLAICTGSQWGDCCSGKGFCGGNSSYCGVGCQSEYGGCGPGAMTSPSPSASPAPGIDDGGLSTGAMAGIGVGAGVAGCALVGFAAWFAFFRRRRAKGANVPLEEAAPRDVKIPVEMASTTGLNEMDGKGLQVPVELPTR</sequence>
<dbReference type="Gene3D" id="3.30.60.10">
    <property type="entry name" value="Endochitinase-like"/>
    <property type="match status" value="4"/>
</dbReference>
<dbReference type="RefSeq" id="XP_070882260.1">
    <property type="nucleotide sequence ID" value="XM_071031590.1"/>
</dbReference>
<protein>
    <recommendedName>
        <fullName evidence="11">Chitin-binding type-1 domain-containing protein</fullName>
    </recommendedName>
</protein>
<evidence type="ECO:0000313" key="13">
    <source>
        <dbReference type="Proteomes" id="UP001610432"/>
    </source>
</evidence>
<feature type="domain" description="Chitin-binding type-1" evidence="11">
    <location>
        <begin position="63"/>
        <end position="124"/>
    </location>
</feature>
<keyword evidence="13" id="KW-1185">Reference proteome</keyword>
<name>A0ABR4LFH7_9EURO</name>
<organism evidence="12 13">
    <name type="scientific">Aspergillus lucknowensis</name>
    <dbReference type="NCBI Taxonomy" id="176173"/>
    <lineage>
        <taxon>Eukaryota</taxon>
        <taxon>Fungi</taxon>
        <taxon>Dikarya</taxon>
        <taxon>Ascomycota</taxon>
        <taxon>Pezizomycotina</taxon>
        <taxon>Eurotiomycetes</taxon>
        <taxon>Eurotiomycetidae</taxon>
        <taxon>Eurotiales</taxon>
        <taxon>Aspergillaceae</taxon>
        <taxon>Aspergillus</taxon>
        <taxon>Aspergillus subgen. Nidulantes</taxon>
    </lineage>
</organism>
<evidence type="ECO:0000256" key="4">
    <source>
        <dbReference type="ARBA" id="ARBA00022729"/>
    </source>
</evidence>
<evidence type="ECO:0000256" key="6">
    <source>
        <dbReference type="ARBA" id="ARBA00023026"/>
    </source>
</evidence>
<evidence type="ECO:0000256" key="9">
    <source>
        <dbReference type="PROSITE-ProRule" id="PRU00261"/>
    </source>
</evidence>
<keyword evidence="9" id="KW-1015">Disulfide bond</keyword>
<keyword evidence="10" id="KW-0812">Transmembrane</keyword>
<comment type="caution">
    <text evidence="12">The sequence shown here is derived from an EMBL/GenBank/DDBJ whole genome shotgun (WGS) entry which is preliminary data.</text>
</comment>
<evidence type="ECO:0000313" key="12">
    <source>
        <dbReference type="EMBL" id="KAL2863281.1"/>
    </source>
</evidence>
<dbReference type="PANTHER" id="PTHR46471">
    <property type="entry name" value="CHITIN DEACETYLASE"/>
    <property type="match status" value="1"/>
</dbReference>
<proteinExistence type="predicted"/>
<dbReference type="InterPro" id="IPR001002">
    <property type="entry name" value="Chitin-bd_1"/>
</dbReference>
<dbReference type="Proteomes" id="UP001610432">
    <property type="component" value="Unassembled WGS sequence"/>
</dbReference>
<evidence type="ECO:0000256" key="8">
    <source>
        <dbReference type="ARBA" id="ARBA00023285"/>
    </source>
</evidence>
<feature type="disulfide bond" evidence="9">
    <location>
        <begin position="27"/>
        <end position="41"/>
    </location>
</feature>
<dbReference type="SMART" id="SM00270">
    <property type="entry name" value="ChtBD1"/>
    <property type="match status" value="4"/>
</dbReference>
<evidence type="ECO:0000256" key="2">
    <source>
        <dbReference type="ARBA" id="ARBA00022669"/>
    </source>
</evidence>
<keyword evidence="10" id="KW-1133">Transmembrane helix</keyword>
<accession>A0ABR4LFH7</accession>
<feature type="domain" description="Chitin-binding type-1" evidence="11">
    <location>
        <begin position="179"/>
        <end position="227"/>
    </location>
</feature>
<gene>
    <name evidence="12" type="ORF">BJX67DRAFT_374734</name>
</gene>
<evidence type="ECO:0000259" key="11">
    <source>
        <dbReference type="PROSITE" id="PS50941"/>
    </source>
</evidence>
<dbReference type="Pfam" id="PF00187">
    <property type="entry name" value="Chitin_bind_1"/>
    <property type="match status" value="1"/>
</dbReference>
<keyword evidence="5" id="KW-0378">Hydrolase</keyword>
<feature type="disulfide bond" evidence="9">
    <location>
        <begin position="88"/>
        <end position="102"/>
    </location>
</feature>
<dbReference type="PANTHER" id="PTHR46471:SF2">
    <property type="entry name" value="CHITIN DEACETYLASE-RELATED"/>
    <property type="match status" value="1"/>
</dbReference>
<evidence type="ECO:0000256" key="7">
    <source>
        <dbReference type="ARBA" id="ARBA00023277"/>
    </source>
</evidence>
<evidence type="ECO:0000256" key="10">
    <source>
        <dbReference type="SAM" id="Phobius"/>
    </source>
</evidence>
<dbReference type="GeneID" id="98146662"/>
<feature type="domain" description="Chitin-binding type-1" evidence="11">
    <location>
        <begin position="6"/>
        <end position="54"/>
    </location>
</feature>
<keyword evidence="7" id="KW-0119">Carbohydrate metabolism</keyword>
<evidence type="ECO:0000256" key="5">
    <source>
        <dbReference type="ARBA" id="ARBA00022801"/>
    </source>
</evidence>
<dbReference type="EMBL" id="JBFXLQ010000054">
    <property type="protein sequence ID" value="KAL2863281.1"/>
    <property type="molecule type" value="Genomic_DNA"/>
</dbReference>
<comment type="cofactor">
    <cofactor evidence="1">
        <name>Co(2+)</name>
        <dbReference type="ChEBI" id="CHEBI:48828"/>
    </cofactor>
</comment>
<feature type="disulfide bond" evidence="9">
    <location>
        <begin position="200"/>
        <end position="214"/>
    </location>
</feature>
<dbReference type="InterPro" id="IPR036861">
    <property type="entry name" value="Endochitinase-like_sf"/>
</dbReference>
<evidence type="ECO:0000256" key="1">
    <source>
        <dbReference type="ARBA" id="ARBA00001941"/>
    </source>
</evidence>